<dbReference type="EMBL" id="PFUO01000051">
    <property type="protein sequence ID" value="PJB17339.1"/>
    <property type="molecule type" value="Genomic_DNA"/>
</dbReference>
<feature type="non-terminal residue" evidence="1">
    <location>
        <position position="324"/>
    </location>
</feature>
<gene>
    <name evidence="1" type="ORF">CO116_01045</name>
</gene>
<dbReference type="Proteomes" id="UP000230611">
    <property type="component" value="Unassembled WGS sequence"/>
</dbReference>
<comment type="caution">
    <text evidence="1">The sequence shown here is derived from an EMBL/GenBank/DDBJ whole genome shotgun (WGS) entry which is preliminary data.</text>
</comment>
<protein>
    <submittedName>
        <fullName evidence="1">IS1634 family transposase</fullName>
    </submittedName>
</protein>
<evidence type="ECO:0000313" key="1">
    <source>
        <dbReference type="EMBL" id="PJB17339.1"/>
    </source>
</evidence>
<dbReference type="PANTHER" id="PTHR34614:SF2">
    <property type="entry name" value="TRANSPOSASE IS4-LIKE DOMAIN-CONTAINING PROTEIN"/>
    <property type="match status" value="1"/>
</dbReference>
<reference evidence="2" key="1">
    <citation type="submission" date="2017-09" db="EMBL/GenBank/DDBJ databases">
        <title>Depth-based differentiation of microbial function through sediment-hosted aquifers and enrichment of novel symbionts in the deep terrestrial subsurface.</title>
        <authorList>
            <person name="Probst A.J."/>
            <person name="Ladd B."/>
            <person name="Jarett J.K."/>
            <person name="Geller-Mcgrath D.E."/>
            <person name="Sieber C.M.K."/>
            <person name="Emerson J.B."/>
            <person name="Anantharaman K."/>
            <person name="Thomas B.C."/>
            <person name="Malmstrom R."/>
            <person name="Stieglmeier M."/>
            <person name="Klingl A."/>
            <person name="Woyke T."/>
            <person name="Ryan C.M."/>
            <person name="Banfield J.F."/>
        </authorList>
    </citation>
    <scope>NUCLEOTIDE SEQUENCE [LARGE SCALE GENOMIC DNA]</scope>
</reference>
<dbReference type="PANTHER" id="PTHR34614">
    <property type="match status" value="1"/>
</dbReference>
<accession>A0A2M8AIA4</accession>
<organism evidence="1 2">
    <name type="scientific">Candidatus Falkowbacteria bacterium CG_4_9_14_3_um_filter_38_19</name>
    <dbReference type="NCBI Taxonomy" id="1974559"/>
    <lineage>
        <taxon>Bacteria</taxon>
        <taxon>Candidatus Falkowiibacteriota</taxon>
    </lineage>
</organism>
<proteinExistence type="predicted"/>
<dbReference type="AlphaFoldDB" id="A0A2M8AIA4"/>
<evidence type="ECO:0000313" key="2">
    <source>
        <dbReference type="Proteomes" id="UP000230611"/>
    </source>
</evidence>
<sequence>MTKRNVAMHVAKIGRRYKGKTYESYYLRRTYRDGKHVRHITVANISNLPLNIIEMIRDSLRGGTYVPAEKTFQICRSLPHGHAAAVIGTVRKIELDKLISSRPSRERDLVIAMIAERIIEPQSKLAMSRCLRKETATTSLGQILEVEDTDEDELYEAMDWLLSRQQRIETKLSKKHLRNGTLVLYDVSSSTYTGNHCELAEFGHRKKGNKKGFPQIKYGLLCNADGCPVAIEVFKGNLSDTLTFKKQVRKIRTRFGLKRVVAVGDRGTITSARIREDLDSDDGLDWITALRAPAIRKLAEQKNIQMSLFDRRDIVEITSPDYPG</sequence>
<name>A0A2M8AIA4_9BACT</name>